<dbReference type="PANTHER" id="PTHR47718">
    <property type="entry name" value="OS01G0519700 PROTEIN"/>
    <property type="match status" value="1"/>
</dbReference>
<proteinExistence type="predicted"/>
<dbReference type="AlphaFoldDB" id="A0A444Y375"/>
<dbReference type="Proteomes" id="UP000289738">
    <property type="component" value="Chromosome B08"/>
</dbReference>
<evidence type="ECO:0000313" key="2">
    <source>
        <dbReference type="Proteomes" id="UP000289738"/>
    </source>
</evidence>
<dbReference type="EMBL" id="SDMP01000018">
    <property type="protein sequence ID" value="RYQ96349.1"/>
    <property type="molecule type" value="Genomic_DNA"/>
</dbReference>
<dbReference type="PANTHER" id="PTHR47718:SF13">
    <property type="entry name" value="OS09G0290500 PROTEIN"/>
    <property type="match status" value="1"/>
</dbReference>
<organism evidence="1 2">
    <name type="scientific">Arachis hypogaea</name>
    <name type="common">Peanut</name>
    <dbReference type="NCBI Taxonomy" id="3818"/>
    <lineage>
        <taxon>Eukaryota</taxon>
        <taxon>Viridiplantae</taxon>
        <taxon>Streptophyta</taxon>
        <taxon>Embryophyta</taxon>
        <taxon>Tracheophyta</taxon>
        <taxon>Spermatophyta</taxon>
        <taxon>Magnoliopsida</taxon>
        <taxon>eudicotyledons</taxon>
        <taxon>Gunneridae</taxon>
        <taxon>Pentapetalae</taxon>
        <taxon>rosids</taxon>
        <taxon>fabids</taxon>
        <taxon>Fabales</taxon>
        <taxon>Fabaceae</taxon>
        <taxon>Papilionoideae</taxon>
        <taxon>50 kb inversion clade</taxon>
        <taxon>dalbergioids sensu lato</taxon>
        <taxon>Dalbergieae</taxon>
        <taxon>Pterocarpus clade</taxon>
        <taxon>Arachis</taxon>
    </lineage>
</organism>
<comment type="caution">
    <text evidence="1">The sequence shown here is derived from an EMBL/GenBank/DDBJ whole genome shotgun (WGS) entry which is preliminary data.</text>
</comment>
<name>A0A444Y375_ARAHY</name>
<protein>
    <recommendedName>
        <fullName evidence="3">Protein FAR1-RELATED SEQUENCE</fullName>
    </recommendedName>
</protein>
<accession>A0A444Y375</accession>
<evidence type="ECO:0000313" key="1">
    <source>
        <dbReference type="EMBL" id="RYQ96349.1"/>
    </source>
</evidence>
<sequence length="147" mass="16905">MSRSLTCSCVAPSKPTRKRGIRPSKTYQSFVAAAGSHRELSFIKKDVRNYITKEVRNISEQDDAKEFGKYLLRMKEKNQNFFFELNLEADHCIKHAFWADTKSRAAFLCSVNVQIVVHHGLVQSSFRFFCGHESPWSIDASQIRADE</sequence>
<keyword evidence="2" id="KW-1185">Reference proteome</keyword>
<gene>
    <name evidence="1" type="ORF">Ahy_B08g092080</name>
</gene>
<reference evidence="1 2" key="1">
    <citation type="submission" date="2019-01" db="EMBL/GenBank/DDBJ databases">
        <title>Sequencing of cultivated peanut Arachis hypogaea provides insights into genome evolution and oil improvement.</title>
        <authorList>
            <person name="Chen X."/>
        </authorList>
    </citation>
    <scope>NUCLEOTIDE SEQUENCE [LARGE SCALE GENOMIC DNA]</scope>
    <source>
        <strain evidence="2">cv. Fuhuasheng</strain>
        <tissue evidence="1">Leaves</tissue>
    </source>
</reference>
<evidence type="ECO:0008006" key="3">
    <source>
        <dbReference type="Google" id="ProtNLM"/>
    </source>
</evidence>